<feature type="transmembrane region" description="Helical" evidence="1">
    <location>
        <begin position="6"/>
        <end position="26"/>
    </location>
</feature>
<organism evidence="2 3">
    <name type="scientific">Paeniroseomonas aquatica</name>
    <dbReference type="NCBI Taxonomy" id="373043"/>
    <lineage>
        <taxon>Bacteria</taxon>
        <taxon>Pseudomonadati</taxon>
        <taxon>Pseudomonadota</taxon>
        <taxon>Alphaproteobacteria</taxon>
        <taxon>Acetobacterales</taxon>
        <taxon>Acetobacteraceae</taxon>
        <taxon>Paeniroseomonas</taxon>
    </lineage>
</organism>
<dbReference type="Proteomes" id="UP001529369">
    <property type="component" value="Unassembled WGS sequence"/>
</dbReference>
<keyword evidence="3" id="KW-1185">Reference proteome</keyword>
<keyword evidence="1" id="KW-1133">Transmembrane helix</keyword>
<evidence type="ECO:0000256" key="1">
    <source>
        <dbReference type="SAM" id="Phobius"/>
    </source>
</evidence>
<keyword evidence="1" id="KW-0472">Membrane</keyword>
<evidence type="ECO:0000313" key="3">
    <source>
        <dbReference type="Proteomes" id="UP001529369"/>
    </source>
</evidence>
<keyword evidence="1" id="KW-0812">Transmembrane</keyword>
<dbReference type="RefSeq" id="WP_290315920.1">
    <property type="nucleotide sequence ID" value="NZ_JAUFPN010000060.1"/>
</dbReference>
<accession>A0ABT8A3M0</accession>
<gene>
    <name evidence="2" type="ORF">QWZ14_07060</name>
</gene>
<dbReference type="Pfam" id="PF12966">
    <property type="entry name" value="AtpR"/>
    <property type="match status" value="1"/>
</dbReference>
<comment type="caution">
    <text evidence="2">The sequence shown here is derived from an EMBL/GenBank/DDBJ whole genome shotgun (WGS) entry which is preliminary data.</text>
</comment>
<sequence>MTIVTLAGLLGLGFLLGLVFFGALWWITHQLLSDGGVLLVLACHLGRFALLGGALVWAARQGIWPLLAMACGITLARAVTLRQIRSTAP</sequence>
<dbReference type="EMBL" id="JAUFPN010000060">
    <property type="protein sequence ID" value="MDN3564133.1"/>
    <property type="molecule type" value="Genomic_DNA"/>
</dbReference>
<protein>
    <submittedName>
        <fullName evidence="2">ATP synthase subunit I</fullName>
    </submittedName>
</protein>
<proteinExistence type="predicted"/>
<reference evidence="3" key="1">
    <citation type="journal article" date="2019" name="Int. J. Syst. Evol. Microbiol.">
        <title>The Global Catalogue of Microorganisms (GCM) 10K type strain sequencing project: providing services to taxonomists for standard genome sequencing and annotation.</title>
        <authorList>
            <consortium name="The Broad Institute Genomics Platform"/>
            <consortium name="The Broad Institute Genome Sequencing Center for Infectious Disease"/>
            <person name="Wu L."/>
            <person name="Ma J."/>
        </authorList>
    </citation>
    <scope>NUCLEOTIDE SEQUENCE [LARGE SCALE GENOMIC DNA]</scope>
    <source>
        <strain evidence="3">CECT 7131</strain>
    </source>
</reference>
<name>A0ABT8A3M0_9PROT</name>
<feature type="transmembrane region" description="Helical" evidence="1">
    <location>
        <begin position="38"/>
        <end position="57"/>
    </location>
</feature>
<dbReference type="InterPro" id="IPR017581">
    <property type="entry name" value="AtpR-like"/>
</dbReference>
<evidence type="ECO:0000313" key="2">
    <source>
        <dbReference type="EMBL" id="MDN3564133.1"/>
    </source>
</evidence>